<evidence type="ECO:0000313" key="2">
    <source>
        <dbReference type="EMBL" id="USW53218.1"/>
    </source>
</evidence>
<evidence type="ECO:0000313" key="3">
    <source>
        <dbReference type="Proteomes" id="UP001056384"/>
    </source>
</evidence>
<dbReference type="Proteomes" id="UP001056384">
    <property type="component" value="Chromosome 5"/>
</dbReference>
<dbReference type="AlphaFoldDB" id="A0A9Q9AW67"/>
<proteinExistence type="predicted"/>
<organism evidence="2 3">
    <name type="scientific">Septoria linicola</name>
    <dbReference type="NCBI Taxonomy" id="215465"/>
    <lineage>
        <taxon>Eukaryota</taxon>
        <taxon>Fungi</taxon>
        <taxon>Dikarya</taxon>
        <taxon>Ascomycota</taxon>
        <taxon>Pezizomycotina</taxon>
        <taxon>Dothideomycetes</taxon>
        <taxon>Dothideomycetidae</taxon>
        <taxon>Mycosphaerellales</taxon>
        <taxon>Mycosphaerellaceae</taxon>
        <taxon>Septoria</taxon>
    </lineage>
</organism>
<dbReference type="EMBL" id="CP099422">
    <property type="protein sequence ID" value="USW53218.1"/>
    <property type="molecule type" value="Genomic_DNA"/>
</dbReference>
<dbReference type="OrthoDB" id="3650456at2759"/>
<protein>
    <submittedName>
        <fullName evidence="2">Uncharacterized protein</fullName>
    </submittedName>
</protein>
<feature type="region of interest" description="Disordered" evidence="1">
    <location>
        <begin position="77"/>
        <end position="178"/>
    </location>
</feature>
<reference evidence="2" key="1">
    <citation type="submission" date="2022-06" db="EMBL/GenBank/DDBJ databases">
        <title>Complete genome sequences of two strains of the flax pathogen Septoria linicola.</title>
        <authorList>
            <person name="Lapalu N."/>
            <person name="Simon A."/>
            <person name="Demenou B."/>
            <person name="Paumier D."/>
            <person name="Guillot M.-P."/>
            <person name="Gout L."/>
            <person name="Valade R."/>
        </authorList>
    </citation>
    <scope>NUCLEOTIDE SEQUENCE</scope>
    <source>
        <strain evidence="2">SE15195</strain>
    </source>
</reference>
<gene>
    <name evidence="2" type="ORF">Slin15195_G065370</name>
</gene>
<feature type="region of interest" description="Disordered" evidence="1">
    <location>
        <begin position="1"/>
        <end position="46"/>
    </location>
</feature>
<keyword evidence="3" id="KW-1185">Reference proteome</keyword>
<evidence type="ECO:0000256" key="1">
    <source>
        <dbReference type="SAM" id="MobiDB-lite"/>
    </source>
</evidence>
<name>A0A9Q9AW67_9PEZI</name>
<accession>A0A9Q9AW67</accession>
<sequence>MMTSKRAAIAHKLATLPALPKDKQNGGRGSTRNPRMTDSRVCDANDANKVIRNAKDDVQKLKLEARRNEKRLRRARKRLEKLQPKDKHARIKAWLGLSDREARTTPPVPEARPPFDDKGFPIPNQHWMTASNAPLEETSVPAKKKDYYRAGGKRMPSTDEDIDREGAKKKRKREEAAK</sequence>